<evidence type="ECO:0000256" key="9">
    <source>
        <dbReference type="SAM" id="MobiDB-lite"/>
    </source>
</evidence>
<dbReference type="InterPro" id="IPR023214">
    <property type="entry name" value="HAD_sf"/>
</dbReference>
<keyword evidence="4" id="KW-0067">ATP-binding</keyword>
<dbReference type="SMART" id="SM00831">
    <property type="entry name" value="Cation_ATPase_N"/>
    <property type="match status" value="1"/>
</dbReference>
<dbReference type="RefSeq" id="WP_091081387.1">
    <property type="nucleotide sequence ID" value="NZ_FMHT01000003.1"/>
</dbReference>
<keyword evidence="6" id="KW-1133">Transmembrane helix</keyword>
<dbReference type="Pfam" id="PF00689">
    <property type="entry name" value="Cation_ATPase_C"/>
    <property type="match status" value="1"/>
</dbReference>
<dbReference type="InterPro" id="IPR018303">
    <property type="entry name" value="ATPase_P-typ_P_site"/>
</dbReference>
<dbReference type="InterPro" id="IPR044492">
    <property type="entry name" value="P_typ_ATPase_HD_dom"/>
</dbReference>
<feature type="region of interest" description="Disordered" evidence="9">
    <location>
        <begin position="1001"/>
        <end position="1020"/>
    </location>
</feature>
<organism evidence="11 12">
    <name type="scientific">Micromonospora nigra</name>
    <dbReference type="NCBI Taxonomy" id="145857"/>
    <lineage>
        <taxon>Bacteria</taxon>
        <taxon>Bacillati</taxon>
        <taxon>Actinomycetota</taxon>
        <taxon>Actinomycetes</taxon>
        <taxon>Micromonosporales</taxon>
        <taxon>Micromonosporaceae</taxon>
        <taxon>Micromonospora</taxon>
    </lineage>
</organism>
<proteinExistence type="predicted"/>
<evidence type="ECO:0000256" key="2">
    <source>
        <dbReference type="ARBA" id="ARBA00022692"/>
    </source>
</evidence>
<dbReference type="InterPro" id="IPR001757">
    <property type="entry name" value="P_typ_ATPase"/>
</dbReference>
<evidence type="ECO:0000256" key="4">
    <source>
        <dbReference type="ARBA" id="ARBA00022840"/>
    </source>
</evidence>
<dbReference type="SFLD" id="SFLDS00003">
    <property type="entry name" value="Haloacid_Dehalogenase"/>
    <property type="match status" value="1"/>
</dbReference>
<evidence type="ECO:0000313" key="12">
    <source>
        <dbReference type="Proteomes" id="UP000199699"/>
    </source>
</evidence>
<dbReference type="Pfam" id="PF00122">
    <property type="entry name" value="E1-E2_ATPase"/>
    <property type="match status" value="1"/>
</dbReference>
<dbReference type="Pfam" id="PF00702">
    <property type="entry name" value="Hydrolase"/>
    <property type="match status" value="1"/>
</dbReference>
<keyword evidence="2" id="KW-0812">Transmembrane</keyword>
<dbReference type="EMBL" id="FMHT01000003">
    <property type="protein sequence ID" value="SCL22901.1"/>
    <property type="molecule type" value="Genomic_DNA"/>
</dbReference>
<dbReference type="SFLD" id="SFLDG00002">
    <property type="entry name" value="C1.7:_P-type_atpase_like"/>
    <property type="match status" value="1"/>
</dbReference>
<dbReference type="Proteomes" id="UP000199699">
    <property type="component" value="Unassembled WGS sequence"/>
</dbReference>
<dbReference type="Gene3D" id="1.20.1110.10">
    <property type="entry name" value="Calcium-transporting ATPase, transmembrane domain"/>
    <property type="match status" value="2"/>
</dbReference>
<dbReference type="Gene3D" id="3.40.1110.10">
    <property type="entry name" value="Calcium-transporting ATPase, cytoplasmic domain N"/>
    <property type="match status" value="1"/>
</dbReference>
<dbReference type="Pfam" id="PF00690">
    <property type="entry name" value="Cation_ATPase_N"/>
    <property type="match status" value="1"/>
</dbReference>
<keyword evidence="7" id="KW-0472">Membrane</keyword>
<reference evidence="11 12" key="1">
    <citation type="submission" date="2016-06" db="EMBL/GenBank/DDBJ databases">
        <authorList>
            <person name="Kjaerup R.B."/>
            <person name="Dalgaard T.S."/>
            <person name="Juul-Madsen H.R."/>
        </authorList>
    </citation>
    <scope>NUCLEOTIDE SEQUENCE [LARGE SCALE GENOMIC DNA]</scope>
    <source>
        <strain evidence="11 12">DSM 43818</strain>
    </source>
</reference>
<accession>A0A1C6S0B3</accession>
<dbReference type="GO" id="GO:0016887">
    <property type="term" value="F:ATP hydrolysis activity"/>
    <property type="evidence" value="ECO:0007669"/>
    <property type="project" value="InterPro"/>
</dbReference>
<feature type="region of interest" description="Disordered" evidence="9">
    <location>
        <begin position="117"/>
        <end position="139"/>
    </location>
</feature>
<keyword evidence="5" id="KW-1278">Translocase</keyword>
<dbReference type="InterPro" id="IPR023298">
    <property type="entry name" value="ATPase_P-typ_TM_dom_sf"/>
</dbReference>
<protein>
    <submittedName>
        <fullName evidence="11">ATPase, P-type (Transporting), HAD superfamily, subfamily IC</fullName>
    </submittedName>
</protein>
<dbReference type="Gene3D" id="2.70.150.10">
    <property type="entry name" value="Calcium-transporting ATPase, cytoplasmic transduction domain A"/>
    <property type="match status" value="1"/>
</dbReference>
<evidence type="ECO:0000256" key="3">
    <source>
        <dbReference type="ARBA" id="ARBA00022741"/>
    </source>
</evidence>
<dbReference type="Gene3D" id="3.40.50.1000">
    <property type="entry name" value="HAD superfamily/HAD-like"/>
    <property type="match status" value="1"/>
</dbReference>
<comment type="subcellular location">
    <subcellularLocation>
        <location evidence="1">Cell membrane</location>
        <topology evidence="1">Multi-pass membrane protein</topology>
    </subcellularLocation>
</comment>
<dbReference type="SUPFAM" id="SSF81653">
    <property type="entry name" value="Calcium ATPase, transduction domain A"/>
    <property type="match status" value="1"/>
</dbReference>
<dbReference type="PROSITE" id="PS00154">
    <property type="entry name" value="ATPASE_E1_E2"/>
    <property type="match status" value="1"/>
</dbReference>
<sequence>MAYGIVGRLLPPIAVPRLVGDATRTVGAAATRLARTTGLASRRVWSRPGRHHIEVHGVCQDGGDVLARQVEARLERMPGVLWARVNAPSGRVVVAYGTPEPRLGDLITAIARVERACPHEPDPDIPPPHPPEEGPRTPRTLGALASDALGLTISAATRILPFTPVPGEVSGLLAAVDLHPRLHALANRGLRADPRADLLFPLAEAVVQGLTGGWTGIVLDGVQRVVQWGEARAQLHAWERAEPDLTGSPERAVARSPMYGRPQQKPDGPAEKYVTRMLAAGTATAAAALPVVGPKRAAALGLSTLPKAPGSGREGYAAQLGRILARRGVIAMDRNVLRELDRIDTLVLDSAVLGSGRGVLADLAPLPDADTSQVAARAFALFDPDAPDGLRQADGWRLGPLDRLGVGTPEDTPELHRLRGGGGDVLGLADGDRLAALLRVEPEPAPGVDLLPAAARQAGLRLVVAGGDQRRHDFADALPPGGDRLVDSVRALQRDGAMVMLVSADRAALAASDCGLGLSSADAPPPWGAHLLVGTDLRVVALIVEAAGVARRTTAQNLRVGLAGTGLGALGALTADPAHLPARALSAVNGAAALAFANGVWRAGRLADRTGTPTPTITAWHLMPVDTVLGQLGSGPEGLSDTEARRRHRTGSGSESVGPTGLLHAFVDELANPLTPVLAAGAVLSATFGSLVDAALVGGVVGGSALVGALHQRHTERSLAELLSHSAVTARVRRDGLERVVPAEDLVAGDVVLLDSGDAVPADCRVLESVGLETDESSLTGESLPVTKTDEPIVAATVADRHSMLYEGTTVAAGHGVAVVVATGPDTEAGRSVALARQAPPTGGVEARLGRLTSGAVPVAAASAVAVAGAGLLHGVPLAESAATAANLAVASVPEGLPFLVSAAQLAAARRLAERGALVRNPRSIEALGRVDVLCFDKTGTLTEGHLLLAGVGDADGFEPADRLDERLRRTLATALRATPAADDPNDLAMQTDRAVRRGATAAGVTEQTGAEGWRAEGGLPFEPSRGYHATIGETGDRVLLSVKGAPETVLPRCTASRTGGGNRPLDGAGRDALQRLLAEQAGAGNRILAVAECDVTDPDVTDDDVRGLVFVGFLALSDGVRASAAPAVRRIRAAGVHTIMITGDHPATAEAIAASIADTDEQRVVTATELDQLDDDALAARLALTDVVARCTPAHKVRIIQALQKCGRTVAMTGDGSNDAPAIRLADVGIALGQRGTPAARAAADLVVTDDRLETIIATLVEGRAMWSSVRHALSILVGGNLGEIAFSVLTAAATGRSALNGRQLLLVNLLTDLAPALAIAVRPPSGDHADGLLREGPDSSLGGTMTREIGLRAAATTLGATAGWTLARYTGTRRRAGTVALVSLVGTQLGQTVLAGGTSPTVLVSTAVSVGALVAVVQTPGVSHFFGCTPLGPVGWSIAAGSALGATFANGALSRVVGRLPAARATEAGGATEADRADGADGADEAPE</sequence>
<feature type="region of interest" description="Disordered" evidence="9">
    <location>
        <begin position="633"/>
        <end position="658"/>
    </location>
</feature>
<evidence type="ECO:0000256" key="1">
    <source>
        <dbReference type="ARBA" id="ARBA00004651"/>
    </source>
</evidence>
<dbReference type="InterPro" id="IPR006068">
    <property type="entry name" value="ATPase_P-typ_cation-transptr_C"/>
</dbReference>
<dbReference type="PANTHER" id="PTHR42861">
    <property type="entry name" value="CALCIUM-TRANSPORTING ATPASE"/>
    <property type="match status" value="1"/>
</dbReference>
<dbReference type="SUPFAM" id="SSF56784">
    <property type="entry name" value="HAD-like"/>
    <property type="match status" value="1"/>
</dbReference>
<dbReference type="SFLD" id="SFLDF00027">
    <property type="entry name" value="p-type_atpase"/>
    <property type="match status" value="1"/>
</dbReference>
<evidence type="ECO:0000256" key="7">
    <source>
        <dbReference type="ARBA" id="ARBA00023136"/>
    </source>
</evidence>
<dbReference type="STRING" id="145857.GA0070616_2627"/>
<name>A0A1C6S0B3_9ACTN</name>
<gene>
    <name evidence="11" type="ORF">GA0070616_2627</name>
</gene>
<keyword evidence="3" id="KW-0547">Nucleotide-binding</keyword>
<dbReference type="GO" id="GO:0005886">
    <property type="term" value="C:plasma membrane"/>
    <property type="evidence" value="ECO:0007669"/>
    <property type="project" value="UniProtKB-SubCell"/>
</dbReference>
<evidence type="ECO:0000259" key="10">
    <source>
        <dbReference type="SMART" id="SM00831"/>
    </source>
</evidence>
<feature type="region of interest" description="Disordered" evidence="9">
    <location>
        <begin position="246"/>
        <end position="269"/>
    </location>
</feature>
<feature type="region of interest" description="Disordered" evidence="9">
    <location>
        <begin position="1466"/>
        <end position="1490"/>
    </location>
</feature>
<dbReference type="PRINTS" id="PR00120">
    <property type="entry name" value="HATPASE"/>
</dbReference>
<dbReference type="InterPro" id="IPR004014">
    <property type="entry name" value="ATPase_P-typ_cation-transptr_N"/>
</dbReference>
<dbReference type="SUPFAM" id="SSF81665">
    <property type="entry name" value="Calcium ATPase, transmembrane domain M"/>
    <property type="match status" value="1"/>
</dbReference>
<feature type="domain" description="Cation-transporting P-type ATPase N-terminal" evidence="10">
    <location>
        <begin position="619"/>
        <end position="690"/>
    </location>
</feature>
<evidence type="ECO:0000256" key="5">
    <source>
        <dbReference type="ARBA" id="ARBA00022967"/>
    </source>
</evidence>
<dbReference type="InterPro" id="IPR023299">
    <property type="entry name" value="ATPase_P-typ_cyto_dom_N"/>
</dbReference>
<dbReference type="GO" id="GO:0005524">
    <property type="term" value="F:ATP binding"/>
    <property type="evidence" value="ECO:0007669"/>
    <property type="project" value="UniProtKB-KW"/>
</dbReference>
<comment type="catalytic activity">
    <reaction evidence="8">
        <text>ATP + H2O = ADP + phosphate + H(+)</text>
        <dbReference type="Rhea" id="RHEA:13065"/>
        <dbReference type="ChEBI" id="CHEBI:15377"/>
        <dbReference type="ChEBI" id="CHEBI:15378"/>
        <dbReference type="ChEBI" id="CHEBI:30616"/>
        <dbReference type="ChEBI" id="CHEBI:43474"/>
        <dbReference type="ChEBI" id="CHEBI:456216"/>
    </reaction>
</comment>
<keyword evidence="12" id="KW-1185">Reference proteome</keyword>
<evidence type="ECO:0000256" key="6">
    <source>
        <dbReference type="ARBA" id="ARBA00022989"/>
    </source>
</evidence>
<dbReference type="OrthoDB" id="9814270at2"/>
<dbReference type="InterPro" id="IPR036412">
    <property type="entry name" value="HAD-like_sf"/>
</dbReference>
<evidence type="ECO:0000256" key="8">
    <source>
        <dbReference type="ARBA" id="ARBA00049360"/>
    </source>
</evidence>
<dbReference type="NCBIfam" id="TIGR01494">
    <property type="entry name" value="ATPase_P-type"/>
    <property type="match status" value="2"/>
</dbReference>
<evidence type="ECO:0000313" key="11">
    <source>
        <dbReference type="EMBL" id="SCL22901.1"/>
    </source>
</evidence>
<dbReference type="PRINTS" id="PR00119">
    <property type="entry name" value="CATATPASE"/>
</dbReference>
<dbReference type="SUPFAM" id="SSF81660">
    <property type="entry name" value="Metal cation-transporting ATPase, ATP-binding domain N"/>
    <property type="match status" value="1"/>
</dbReference>
<dbReference type="InterPro" id="IPR008250">
    <property type="entry name" value="ATPase_P-typ_transduc_dom_A_sf"/>
</dbReference>
<dbReference type="InterPro" id="IPR059000">
    <property type="entry name" value="ATPase_P-type_domA"/>
</dbReference>